<gene>
    <name evidence="2" type="ORF">TSTA_028880</name>
</gene>
<dbReference type="OMA" id="FNHERDN"/>
<feature type="compositionally biased region" description="Gly residues" evidence="1">
    <location>
        <begin position="180"/>
        <end position="192"/>
    </location>
</feature>
<dbReference type="OrthoDB" id="4227574at2759"/>
<dbReference type="PhylomeDB" id="B8M7Q3"/>
<evidence type="ECO:0000256" key="1">
    <source>
        <dbReference type="SAM" id="MobiDB-lite"/>
    </source>
</evidence>
<reference evidence="3" key="1">
    <citation type="journal article" date="2015" name="Genome Announc.">
        <title>Genome sequence of the AIDS-associated pathogen Penicillium marneffei (ATCC18224) and its near taxonomic relative Talaromyces stipitatus (ATCC10500).</title>
        <authorList>
            <person name="Nierman W.C."/>
            <person name="Fedorova-Abrams N.D."/>
            <person name="Andrianopoulos A."/>
        </authorList>
    </citation>
    <scope>NUCLEOTIDE SEQUENCE [LARGE SCALE GENOMIC DNA]</scope>
    <source>
        <strain evidence="3">ATCC 10500 / CBS 375.48 / QM 6759 / NRRL 1006</strain>
    </source>
</reference>
<dbReference type="AlphaFoldDB" id="B8M7Q3"/>
<proteinExistence type="predicted"/>
<dbReference type="RefSeq" id="XP_002480040.1">
    <property type="nucleotide sequence ID" value="XM_002479995.1"/>
</dbReference>
<organism evidence="2 3">
    <name type="scientific">Talaromyces stipitatus (strain ATCC 10500 / CBS 375.48 / QM 6759 / NRRL 1006)</name>
    <name type="common">Penicillium stipitatum</name>
    <dbReference type="NCBI Taxonomy" id="441959"/>
    <lineage>
        <taxon>Eukaryota</taxon>
        <taxon>Fungi</taxon>
        <taxon>Dikarya</taxon>
        <taxon>Ascomycota</taxon>
        <taxon>Pezizomycotina</taxon>
        <taxon>Eurotiomycetes</taxon>
        <taxon>Eurotiomycetidae</taxon>
        <taxon>Eurotiales</taxon>
        <taxon>Trichocomaceae</taxon>
        <taxon>Talaromyces</taxon>
        <taxon>Talaromyces sect. Talaromyces</taxon>
    </lineage>
</organism>
<feature type="compositionally biased region" description="Basic and acidic residues" evidence="1">
    <location>
        <begin position="85"/>
        <end position="123"/>
    </location>
</feature>
<dbReference type="VEuPathDB" id="FungiDB:TSTA_028880"/>
<dbReference type="HOGENOM" id="CLU_1152405_0_0_1"/>
<dbReference type="EMBL" id="EQ962654">
    <property type="protein sequence ID" value="EED19606.1"/>
    <property type="molecule type" value="Genomic_DNA"/>
</dbReference>
<evidence type="ECO:0000313" key="3">
    <source>
        <dbReference type="Proteomes" id="UP000001745"/>
    </source>
</evidence>
<feature type="region of interest" description="Disordered" evidence="1">
    <location>
        <begin position="173"/>
        <end position="211"/>
    </location>
</feature>
<dbReference type="Proteomes" id="UP000001745">
    <property type="component" value="Unassembled WGS sequence"/>
</dbReference>
<evidence type="ECO:0000313" key="2">
    <source>
        <dbReference type="EMBL" id="EED19606.1"/>
    </source>
</evidence>
<feature type="compositionally biased region" description="Polar residues" evidence="1">
    <location>
        <begin position="69"/>
        <end position="83"/>
    </location>
</feature>
<dbReference type="InParanoid" id="B8M7Q3"/>
<feature type="compositionally biased region" description="Polar residues" evidence="1">
    <location>
        <begin position="1"/>
        <end position="55"/>
    </location>
</feature>
<keyword evidence="3" id="KW-1185">Reference proteome</keyword>
<sequence>MDSQSANIDAVNTSINTNTDDSGSNDIANNRINTSSDYSNTDYNNGSNVNSNKTDTFNHERDNKRDNLRSGTGHSTETPTTDNDFVERDSAPRESLNRDVENRDVDRNAVNRDSNIADRKESMPKTGVAGVIASNFGADKTTTSTFEKSQGEKFGANFDETGEKLREKLGNLDSQASGSATGGGEYTMGGQQGNKAGIDTNVPHGSHNGTHKEGFGHKMMGKAEGMMHLHHHDKTESRTEA</sequence>
<accession>B8M7Q3</accession>
<dbReference type="GeneID" id="8099007"/>
<protein>
    <submittedName>
        <fullName evidence="2">Uncharacterized protein</fullName>
    </submittedName>
</protein>
<name>B8M7Q3_TALSN</name>
<feature type="compositionally biased region" description="Basic and acidic residues" evidence="1">
    <location>
        <begin position="56"/>
        <end position="68"/>
    </location>
</feature>
<feature type="region of interest" description="Disordered" evidence="1">
    <location>
        <begin position="1"/>
        <end position="123"/>
    </location>
</feature>